<feature type="region of interest" description="Disordered" evidence="11">
    <location>
        <begin position="260"/>
        <end position="287"/>
    </location>
</feature>
<dbReference type="EC" id="3.1.26.11" evidence="4"/>
<dbReference type="GO" id="GO:1990180">
    <property type="term" value="P:mitochondrial tRNA 3'-end processing"/>
    <property type="evidence" value="ECO:0007669"/>
    <property type="project" value="TreeGrafter"/>
</dbReference>
<dbReference type="InterPro" id="IPR036866">
    <property type="entry name" value="RibonucZ/Hydroxyglut_hydro"/>
</dbReference>
<organism evidence="13 14">
    <name type="scientific">Synchytrium endobioticum</name>
    <dbReference type="NCBI Taxonomy" id="286115"/>
    <lineage>
        <taxon>Eukaryota</taxon>
        <taxon>Fungi</taxon>
        <taxon>Fungi incertae sedis</taxon>
        <taxon>Chytridiomycota</taxon>
        <taxon>Chytridiomycota incertae sedis</taxon>
        <taxon>Chytridiomycetes</taxon>
        <taxon>Synchytriales</taxon>
        <taxon>Synchytriaceae</taxon>
        <taxon>Synchytrium</taxon>
    </lineage>
</organism>
<dbReference type="VEuPathDB" id="FungiDB:SeMB42_g00852"/>
<evidence type="ECO:0000256" key="11">
    <source>
        <dbReference type="SAM" id="MobiDB-lite"/>
    </source>
</evidence>
<evidence type="ECO:0000256" key="9">
    <source>
        <dbReference type="ARBA" id="ARBA00022801"/>
    </source>
</evidence>
<dbReference type="Pfam" id="PF23023">
    <property type="entry name" value="Anti-Pycsar_Apyc1"/>
    <property type="match status" value="1"/>
</dbReference>
<evidence type="ECO:0000256" key="4">
    <source>
        <dbReference type="ARBA" id="ARBA00012477"/>
    </source>
</evidence>
<keyword evidence="8" id="KW-0255">Endonuclease</keyword>
<evidence type="ECO:0000256" key="10">
    <source>
        <dbReference type="ARBA" id="ARBA00022833"/>
    </source>
</evidence>
<dbReference type="Proteomes" id="UP000320475">
    <property type="component" value="Unassembled WGS sequence"/>
</dbReference>
<keyword evidence="6" id="KW-0540">Nuclease</keyword>
<comment type="catalytic activity">
    <reaction evidence="1">
        <text>Endonucleolytic cleavage of RNA, removing extra 3' nucleotides from tRNA precursor, generating 3' termini of tRNAs. A 3'-hydroxy group is left at the tRNA terminus and a 5'-phosphoryl group is left at the trailer molecule.</text>
        <dbReference type="EC" id="3.1.26.11"/>
    </reaction>
</comment>
<dbReference type="EMBL" id="QEAM01000044">
    <property type="protein sequence ID" value="TPX48846.1"/>
    <property type="molecule type" value="Genomic_DNA"/>
</dbReference>
<keyword evidence="9" id="KW-0378">Hydrolase</keyword>
<feature type="compositionally biased region" description="Basic residues" evidence="11">
    <location>
        <begin position="261"/>
        <end position="271"/>
    </location>
</feature>
<dbReference type="CDD" id="cd07718">
    <property type="entry name" value="RNaseZ_ELAC1_ELAC2-C-term-like_MBL-fold"/>
    <property type="match status" value="1"/>
</dbReference>
<evidence type="ECO:0000256" key="6">
    <source>
        <dbReference type="ARBA" id="ARBA00022722"/>
    </source>
</evidence>
<protein>
    <recommendedName>
        <fullName evidence="4">ribonuclease Z</fullName>
        <ecNumber evidence="4">3.1.26.11</ecNumber>
    </recommendedName>
</protein>
<reference evidence="13 14" key="1">
    <citation type="journal article" date="2019" name="Sci. Rep.">
        <title>Comparative genomics of chytrid fungi reveal insights into the obligate biotrophic and pathogenic lifestyle of Synchytrium endobioticum.</title>
        <authorList>
            <person name="van de Vossenberg B.T.L.H."/>
            <person name="Warris S."/>
            <person name="Nguyen H.D.T."/>
            <person name="van Gent-Pelzer M.P.E."/>
            <person name="Joly D.L."/>
            <person name="van de Geest H.C."/>
            <person name="Bonants P.J.M."/>
            <person name="Smith D.S."/>
            <person name="Levesque C.A."/>
            <person name="van der Lee T.A.J."/>
        </authorList>
    </citation>
    <scope>NUCLEOTIDE SEQUENCE [LARGE SCALE GENOMIC DNA]</scope>
    <source>
        <strain evidence="13 14">LEV6574</strain>
    </source>
</reference>
<dbReference type="AlphaFoldDB" id="A0A507DBI1"/>
<evidence type="ECO:0000256" key="5">
    <source>
        <dbReference type="ARBA" id="ARBA00022694"/>
    </source>
</evidence>
<dbReference type="Pfam" id="PF13691">
    <property type="entry name" value="Lactamase_B_4"/>
    <property type="match status" value="1"/>
</dbReference>
<dbReference type="Gene3D" id="3.60.15.10">
    <property type="entry name" value="Ribonuclease Z/Hydroxyacylglutathione hydrolase-like"/>
    <property type="match status" value="2"/>
</dbReference>
<keyword evidence="7" id="KW-0479">Metal-binding</keyword>
<gene>
    <name evidence="13" type="ORF">SeLEV6574_g01817</name>
</gene>
<evidence type="ECO:0000256" key="2">
    <source>
        <dbReference type="ARBA" id="ARBA00001947"/>
    </source>
</evidence>
<feature type="region of interest" description="Disordered" evidence="11">
    <location>
        <begin position="203"/>
        <end position="226"/>
    </location>
</feature>
<keyword evidence="5" id="KW-0819">tRNA processing</keyword>
<feature type="domain" description="tRNase Z endonuclease" evidence="12">
    <location>
        <begin position="9"/>
        <end position="68"/>
    </location>
</feature>
<dbReference type="InterPro" id="IPR047151">
    <property type="entry name" value="RNZ2-like"/>
</dbReference>
<dbReference type="GO" id="GO:0042781">
    <property type="term" value="F:3'-tRNA processing endoribonuclease activity"/>
    <property type="evidence" value="ECO:0007669"/>
    <property type="project" value="UniProtKB-EC"/>
</dbReference>
<evidence type="ECO:0000313" key="14">
    <source>
        <dbReference type="Proteomes" id="UP000320475"/>
    </source>
</evidence>
<comment type="caution">
    <text evidence="13">The sequence shown here is derived from an EMBL/GenBank/DDBJ whole genome shotgun (WGS) entry which is preliminary data.</text>
</comment>
<dbReference type="InterPro" id="IPR027794">
    <property type="entry name" value="tRNase_Z_dom"/>
</dbReference>
<dbReference type="PANTHER" id="PTHR12553:SF49">
    <property type="entry name" value="ZINC PHOSPHODIESTERASE ELAC PROTEIN 2"/>
    <property type="match status" value="1"/>
</dbReference>
<evidence type="ECO:0000259" key="12">
    <source>
        <dbReference type="Pfam" id="PF13691"/>
    </source>
</evidence>
<proteinExistence type="inferred from homology"/>
<evidence type="ECO:0000313" key="13">
    <source>
        <dbReference type="EMBL" id="TPX48846.1"/>
    </source>
</evidence>
<evidence type="ECO:0000256" key="1">
    <source>
        <dbReference type="ARBA" id="ARBA00000402"/>
    </source>
</evidence>
<dbReference type="PANTHER" id="PTHR12553">
    <property type="entry name" value="ZINC PHOSPHODIESTERASE ELAC PROTEIN 2"/>
    <property type="match status" value="1"/>
</dbReference>
<dbReference type="GO" id="GO:0046872">
    <property type="term" value="F:metal ion binding"/>
    <property type="evidence" value="ECO:0007669"/>
    <property type="project" value="UniProtKB-KW"/>
</dbReference>
<accession>A0A507DBI1</accession>
<comment type="similarity">
    <text evidence="3">Belongs to the RNase Z family.</text>
</comment>
<evidence type="ECO:0000256" key="8">
    <source>
        <dbReference type="ARBA" id="ARBA00022759"/>
    </source>
</evidence>
<sequence>MATSKSFLQILGTNTGDSSPSILAYFENTRYLFAVGEGSQRFTIENRVGLSKLSNIFLTRVAWEGLGGVPGMLLSLRDAGNRNITIHGGTNLTHYIAATRHFVFRMSSKVHVNELQPHSPDFQDANLRVHHVFIYPDRTHADFKRMNPEIDEHSSAEFEITEDDLESPARKRFKGDGSAITASNSIADRITSSLINDKAESVCPTSQPVVSSPNQPNGTQDSKNLFSPNRMSEAEALKRRHQVIHQMFNRAEALTVDGIRRRPPPHVKQPRSKFDPDATPDVSAGKRKATDLVRLPRTRPAYECICYIAQGPTMKGKFHPQKAKGLGAQPGNQFGMLYNRIPVTLDDGTVIYPDQVNDADVPGSIFIIIECPNALYIESLTKNSAFEPHFRGNTQNEVKVIIHILGDDVLDHVQYRNWMNEFPEDTQHLIISRKHCPKPIVFTGSAIMQYRLSMIDSEVFRVPAYDNMMQNLHTSSEADVPALPRWTIPATHLLIFQLNPLAIVDTTEQRPLFNADDPRNGVIHGIHYLEKFVTSAEEARLNVEDTKAVEDDYGPGADVMVTMLGTGAALPSRFRNVSSALISIPNYGHILLDAGEGTYGQMYRRFAHDAEQSVENILLNLKCIFISHMHADHHLGVIRLLLARRELCFKNGTQSPPLCIIGPPQYWIWLCEYSEVQNLGLDGDKGVHFIRADNIIRERDNVYNAYLERVKKTLGLKLLSTIVVDHCTYAYALIMQHQDSWKIVYSGDCRPSIKLMEALPAPNLLIHEATFEADHGDEAVDKRHCTTAEAVIVAGRMKAQALILTHFSQRYPRLPQVRDLKNRTAAAFDLMSVKLKQLRRFGLYGGALVDLYPTFGDEVRDQAMDAFGAIDMAMQRSESSISRNVRDEVDCKPMLPDGVIEADMMNEAMQKAMEEALQS</sequence>
<comment type="cofactor">
    <cofactor evidence="2">
        <name>Zn(2+)</name>
        <dbReference type="ChEBI" id="CHEBI:29105"/>
    </cofactor>
</comment>
<evidence type="ECO:0000256" key="3">
    <source>
        <dbReference type="ARBA" id="ARBA00007823"/>
    </source>
</evidence>
<keyword evidence="10" id="KW-0862">Zinc</keyword>
<dbReference type="OrthoDB" id="527344at2759"/>
<evidence type="ECO:0000256" key="7">
    <source>
        <dbReference type="ARBA" id="ARBA00022723"/>
    </source>
</evidence>
<dbReference type="SUPFAM" id="SSF56281">
    <property type="entry name" value="Metallo-hydrolase/oxidoreductase"/>
    <property type="match status" value="2"/>
</dbReference>
<dbReference type="GO" id="GO:0005739">
    <property type="term" value="C:mitochondrion"/>
    <property type="evidence" value="ECO:0007669"/>
    <property type="project" value="TreeGrafter"/>
</dbReference>
<name>A0A507DBI1_9FUNG</name>